<organism evidence="1 2">
    <name type="scientific">Araneus ventricosus</name>
    <name type="common">Orbweaver spider</name>
    <name type="synonym">Epeira ventricosa</name>
    <dbReference type="NCBI Taxonomy" id="182803"/>
    <lineage>
        <taxon>Eukaryota</taxon>
        <taxon>Metazoa</taxon>
        <taxon>Ecdysozoa</taxon>
        <taxon>Arthropoda</taxon>
        <taxon>Chelicerata</taxon>
        <taxon>Arachnida</taxon>
        <taxon>Araneae</taxon>
        <taxon>Araneomorphae</taxon>
        <taxon>Entelegynae</taxon>
        <taxon>Araneoidea</taxon>
        <taxon>Araneidae</taxon>
        <taxon>Araneus</taxon>
    </lineage>
</organism>
<proteinExistence type="predicted"/>
<reference evidence="1 2" key="1">
    <citation type="journal article" date="2019" name="Sci. Rep.">
        <title>Orb-weaving spider Araneus ventricosus genome elucidates the spidroin gene catalogue.</title>
        <authorList>
            <person name="Kono N."/>
            <person name="Nakamura H."/>
            <person name="Ohtoshi R."/>
            <person name="Moran D.A.P."/>
            <person name="Shinohara A."/>
            <person name="Yoshida Y."/>
            <person name="Fujiwara M."/>
            <person name="Mori M."/>
            <person name="Tomita M."/>
            <person name="Arakawa K."/>
        </authorList>
    </citation>
    <scope>NUCLEOTIDE SEQUENCE [LARGE SCALE GENOMIC DNA]</scope>
</reference>
<comment type="caution">
    <text evidence="1">The sequence shown here is derived from an EMBL/GenBank/DDBJ whole genome shotgun (WGS) entry which is preliminary data.</text>
</comment>
<gene>
    <name evidence="1" type="ORF">AVEN_61076_1</name>
</gene>
<name>A0A4Y2PYQ7_ARAVE</name>
<dbReference type="AlphaFoldDB" id="A0A4Y2PYQ7"/>
<protein>
    <submittedName>
        <fullName evidence="1">Uncharacterized protein</fullName>
    </submittedName>
</protein>
<dbReference type="EMBL" id="BGPR01012512">
    <property type="protein sequence ID" value="GBN56391.1"/>
    <property type="molecule type" value="Genomic_DNA"/>
</dbReference>
<accession>A0A4Y2PYQ7</accession>
<keyword evidence="2" id="KW-1185">Reference proteome</keyword>
<sequence length="135" mass="15775">MKITKNLLRIHANIDKLCRYFHCGVHSHQNEAAKVELRAGDLIEISYSREKEATIKVLGRSQLKTFQFHINLGVTVIRKYQPPNRDFQKSEIQLVAREPLLDDTYDTKIRRNLLKQKLRELNLSRGGLSDDSNFR</sequence>
<evidence type="ECO:0000313" key="2">
    <source>
        <dbReference type="Proteomes" id="UP000499080"/>
    </source>
</evidence>
<evidence type="ECO:0000313" key="1">
    <source>
        <dbReference type="EMBL" id="GBN56391.1"/>
    </source>
</evidence>
<dbReference type="Proteomes" id="UP000499080">
    <property type="component" value="Unassembled WGS sequence"/>
</dbReference>